<reference evidence="2" key="1">
    <citation type="submission" date="2021-01" db="EMBL/GenBank/DDBJ databases">
        <authorList>
            <person name="Corre E."/>
            <person name="Pelletier E."/>
            <person name="Niang G."/>
            <person name="Scheremetjew M."/>
            <person name="Finn R."/>
            <person name="Kale V."/>
            <person name="Holt S."/>
            <person name="Cochrane G."/>
            <person name="Meng A."/>
            <person name="Brown T."/>
            <person name="Cohen L."/>
        </authorList>
    </citation>
    <scope>NUCLEOTIDE SEQUENCE</scope>
    <source>
        <strain evidence="2">CCMP3328</strain>
    </source>
</reference>
<evidence type="ECO:0000256" key="1">
    <source>
        <dbReference type="SAM" id="MobiDB-lite"/>
    </source>
</evidence>
<sequence length="289" mass="31911">MNQHTHKSQLQDFGTVSCTIATTSPAILASPQENRPGLVDEDMPSSDAQSTTSTSTKMDNLKSALHLNATGVRHLRNKQDQQALRCLTESLSLLKRNLSQSMGQGQDVMIAKLMSNPSQRLIDADFIPLEGLIDQDCFVYSDTVMFSTPNNFEDVQHLLHVYIAGIILNISLAYHRRAAVGSMPYLQKAMKMYEMVISLCSNEADEQGLALLFRLAATNNISQIRYTMFGCCSSQGEADLQSPATFEHLGSLWNLVEMSFLQGNIPLHVFDGLVFNILLSRYPSMAAAA</sequence>
<proteinExistence type="predicted"/>
<dbReference type="EMBL" id="HBEF01006563">
    <property type="protein sequence ID" value="CAD8331972.1"/>
    <property type="molecule type" value="Transcribed_RNA"/>
</dbReference>
<organism evidence="2">
    <name type="scientific">Craspedostauros australis</name>
    <dbReference type="NCBI Taxonomy" id="1486917"/>
    <lineage>
        <taxon>Eukaryota</taxon>
        <taxon>Sar</taxon>
        <taxon>Stramenopiles</taxon>
        <taxon>Ochrophyta</taxon>
        <taxon>Bacillariophyta</taxon>
        <taxon>Bacillariophyceae</taxon>
        <taxon>Bacillariophycidae</taxon>
        <taxon>Naviculales</taxon>
        <taxon>Naviculaceae</taxon>
        <taxon>Craspedostauros</taxon>
    </lineage>
</organism>
<accession>A0A7R9ZM17</accession>
<gene>
    <name evidence="2" type="ORF">CAUS1442_LOCUS4071</name>
</gene>
<protein>
    <submittedName>
        <fullName evidence="2">Uncharacterized protein</fullName>
    </submittedName>
</protein>
<evidence type="ECO:0000313" key="2">
    <source>
        <dbReference type="EMBL" id="CAD8331972.1"/>
    </source>
</evidence>
<name>A0A7R9ZM17_9STRA</name>
<feature type="region of interest" description="Disordered" evidence="1">
    <location>
        <begin position="27"/>
        <end position="57"/>
    </location>
</feature>
<dbReference type="AlphaFoldDB" id="A0A7R9ZM17"/>